<keyword evidence="16" id="KW-0479">Metal-binding</keyword>
<comment type="caution">
    <text evidence="17">The sequence shown here is derived from an EMBL/GenBank/DDBJ whole genome shotgun (WGS) entry which is preliminary data.</text>
</comment>
<evidence type="ECO:0000256" key="2">
    <source>
        <dbReference type="ARBA" id="ARBA00001958"/>
    </source>
</evidence>
<keyword evidence="13 16" id="KW-0173">Coenzyme A biosynthesis</keyword>
<dbReference type="InterPro" id="IPR043129">
    <property type="entry name" value="ATPase_NBD"/>
</dbReference>
<dbReference type="EC" id="2.7.1.33" evidence="6 16"/>
<dbReference type="PANTHER" id="PTHR34265">
    <property type="entry name" value="TYPE III PANTOTHENATE KINASE"/>
    <property type="match status" value="1"/>
</dbReference>
<comment type="subcellular location">
    <subcellularLocation>
        <location evidence="3 16">Cytoplasm</location>
    </subcellularLocation>
</comment>
<dbReference type="Proteomes" id="UP000238071">
    <property type="component" value="Unassembled WGS sequence"/>
</dbReference>
<dbReference type="NCBIfam" id="TIGR00671">
    <property type="entry name" value="baf"/>
    <property type="match status" value="1"/>
</dbReference>
<evidence type="ECO:0000313" key="18">
    <source>
        <dbReference type="Proteomes" id="UP000238071"/>
    </source>
</evidence>
<protein>
    <recommendedName>
        <fullName evidence="15 16">Type III pantothenate kinase</fullName>
        <ecNumber evidence="6 16">2.7.1.33</ecNumber>
    </recommendedName>
    <alternativeName>
        <fullName evidence="16">PanK-III</fullName>
    </alternativeName>
    <alternativeName>
        <fullName evidence="16">Pantothenic acid kinase</fullName>
    </alternativeName>
</protein>
<keyword evidence="11 16" id="KW-0067">ATP-binding</keyword>
<evidence type="ECO:0000256" key="3">
    <source>
        <dbReference type="ARBA" id="ARBA00004496"/>
    </source>
</evidence>
<feature type="binding site" evidence="16">
    <location>
        <begin position="101"/>
        <end position="104"/>
    </location>
    <ligand>
        <name>substrate</name>
    </ligand>
</feature>
<accession>A0A2S6GGC0</accession>
<feature type="binding site" evidence="16">
    <location>
        <position position="177"/>
    </location>
    <ligand>
        <name>substrate</name>
    </ligand>
</feature>
<keyword evidence="9 16" id="KW-0547">Nucleotide-binding</keyword>
<comment type="subunit">
    <text evidence="5 16">Homodimer.</text>
</comment>
<evidence type="ECO:0000256" key="13">
    <source>
        <dbReference type="ARBA" id="ARBA00022993"/>
    </source>
</evidence>
<organism evidence="17 18">
    <name type="scientific">Methylobacter tundripaludum</name>
    <dbReference type="NCBI Taxonomy" id="173365"/>
    <lineage>
        <taxon>Bacteria</taxon>
        <taxon>Pseudomonadati</taxon>
        <taxon>Pseudomonadota</taxon>
        <taxon>Gammaproteobacteria</taxon>
        <taxon>Methylococcales</taxon>
        <taxon>Methylococcaceae</taxon>
        <taxon>Methylobacter</taxon>
    </lineage>
</organism>
<evidence type="ECO:0000256" key="11">
    <source>
        <dbReference type="ARBA" id="ARBA00022840"/>
    </source>
</evidence>
<dbReference type="OrthoDB" id="9781305at2"/>
<evidence type="ECO:0000256" key="10">
    <source>
        <dbReference type="ARBA" id="ARBA00022777"/>
    </source>
</evidence>
<dbReference type="AlphaFoldDB" id="A0A2S6GGC0"/>
<evidence type="ECO:0000256" key="7">
    <source>
        <dbReference type="ARBA" id="ARBA00022490"/>
    </source>
</evidence>
<evidence type="ECO:0000256" key="6">
    <source>
        <dbReference type="ARBA" id="ARBA00012102"/>
    </source>
</evidence>
<evidence type="ECO:0000256" key="1">
    <source>
        <dbReference type="ARBA" id="ARBA00001206"/>
    </source>
</evidence>
<feature type="active site" description="Proton acceptor" evidence="16">
    <location>
        <position position="103"/>
    </location>
</feature>
<comment type="cofactor">
    <cofactor evidence="2">
        <name>K(+)</name>
        <dbReference type="ChEBI" id="CHEBI:29103"/>
    </cofactor>
</comment>
<dbReference type="Pfam" id="PF03309">
    <property type="entry name" value="Pan_kinase"/>
    <property type="match status" value="1"/>
</dbReference>
<dbReference type="UniPathway" id="UPA00241">
    <property type="reaction ID" value="UER00352"/>
</dbReference>
<dbReference type="GO" id="GO:0005737">
    <property type="term" value="C:cytoplasm"/>
    <property type="evidence" value="ECO:0007669"/>
    <property type="project" value="UniProtKB-SubCell"/>
</dbReference>
<evidence type="ECO:0000256" key="5">
    <source>
        <dbReference type="ARBA" id="ARBA00011738"/>
    </source>
</evidence>
<sequence>MNLLIDMGNSRLKWAMTMAGQIMAGPPLANDRVDRQALIKLWKGIYRPRRIAVSCVGAGHLLELVQSVARDLWLDIDVILVKSQAQAFGVINAYQQPEKLGVDRWLSLVAVWQKYHCPACIVDCGTAITVDLINAEGRHQGGMISPGLMLMKNALVQGTAALKFDDTNYSFEPANSTEAAIYSGTLAAAVGLIEHVMSKQTTNLQLILTGGDAELIAGQLNLAPSIVDKDLVLRGLLCVLEGRT</sequence>
<comment type="function">
    <text evidence="16">Catalyzes the phosphorylation of pantothenate (Pan), the first step in CoA biosynthesis.</text>
</comment>
<evidence type="ECO:0000256" key="12">
    <source>
        <dbReference type="ARBA" id="ARBA00022958"/>
    </source>
</evidence>
<gene>
    <name evidence="16" type="primary">coaX</name>
    <name evidence="17" type="ORF">B0F88_12712</name>
</gene>
<evidence type="ECO:0000256" key="15">
    <source>
        <dbReference type="ARBA" id="ARBA00040883"/>
    </source>
</evidence>
<evidence type="ECO:0000256" key="4">
    <source>
        <dbReference type="ARBA" id="ARBA00005225"/>
    </source>
</evidence>
<keyword evidence="8 16" id="KW-0808">Transferase</keyword>
<dbReference type="GO" id="GO:0015937">
    <property type="term" value="P:coenzyme A biosynthetic process"/>
    <property type="evidence" value="ECO:0007669"/>
    <property type="project" value="UniProtKB-UniRule"/>
</dbReference>
<feature type="binding site" evidence="16">
    <location>
        <begin position="6"/>
        <end position="13"/>
    </location>
    <ligand>
        <name>ATP</name>
        <dbReference type="ChEBI" id="CHEBI:30616"/>
    </ligand>
</feature>
<keyword evidence="18" id="KW-1185">Reference proteome</keyword>
<comment type="cofactor">
    <cofactor evidence="16">
        <name>NH4(+)</name>
        <dbReference type="ChEBI" id="CHEBI:28938"/>
    </cofactor>
    <cofactor evidence="16">
        <name>K(+)</name>
        <dbReference type="ChEBI" id="CHEBI:29103"/>
    </cofactor>
    <text evidence="16">A monovalent cation. Ammonium or potassium.</text>
</comment>
<dbReference type="GO" id="GO:0004594">
    <property type="term" value="F:pantothenate kinase activity"/>
    <property type="evidence" value="ECO:0007669"/>
    <property type="project" value="UniProtKB-UniRule"/>
</dbReference>
<proteinExistence type="inferred from homology"/>
<keyword evidence="12 16" id="KW-0630">Potassium</keyword>
<dbReference type="CDD" id="cd24015">
    <property type="entry name" value="ASKHA_NBD_PanK-III"/>
    <property type="match status" value="1"/>
</dbReference>
<feature type="binding site" evidence="16">
    <location>
        <position position="126"/>
    </location>
    <ligand>
        <name>ATP</name>
        <dbReference type="ChEBI" id="CHEBI:30616"/>
    </ligand>
</feature>
<evidence type="ECO:0000256" key="9">
    <source>
        <dbReference type="ARBA" id="ARBA00022741"/>
    </source>
</evidence>
<dbReference type="InterPro" id="IPR004619">
    <property type="entry name" value="Type_III_PanK"/>
</dbReference>
<keyword evidence="10 16" id="KW-0418">Kinase</keyword>
<comment type="similarity">
    <text evidence="14 16">Belongs to the type III pantothenate kinase family.</text>
</comment>
<dbReference type="SUPFAM" id="SSF53067">
    <property type="entry name" value="Actin-like ATPase domain"/>
    <property type="match status" value="2"/>
</dbReference>
<keyword evidence="7 16" id="KW-0963">Cytoplasm</keyword>
<evidence type="ECO:0000256" key="14">
    <source>
        <dbReference type="ARBA" id="ARBA00038036"/>
    </source>
</evidence>
<dbReference type="PANTHER" id="PTHR34265:SF1">
    <property type="entry name" value="TYPE III PANTOTHENATE KINASE"/>
    <property type="match status" value="1"/>
</dbReference>
<dbReference type="GO" id="GO:0005524">
    <property type="term" value="F:ATP binding"/>
    <property type="evidence" value="ECO:0007669"/>
    <property type="project" value="UniProtKB-UniRule"/>
</dbReference>
<comment type="catalytic activity">
    <reaction evidence="1 16">
        <text>(R)-pantothenate + ATP = (R)-4'-phosphopantothenate + ADP + H(+)</text>
        <dbReference type="Rhea" id="RHEA:16373"/>
        <dbReference type="ChEBI" id="CHEBI:10986"/>
        <dbReference type="ChEBI" id="CHEBI:15378"/>
        <dbReference type="ChEBI" id="CHEBI:29032"/>
        <dbReference type="ChEBI" id="CHEBI:30616"/>
        <dbReference type="ChEBI" id="CHEBI:456216"/>
        <dbReference type="EC" id="2.7.1.33"/>
    </reaction>
</comment>
<dbReference type="EMBL" id="PTIY01000027">
    <property type="protein sequence ID" value="PPK64267.1"/>
    <property type="molecule type" value="Genomic_DNA"/>
</dbReference>
<evidence type="ECO:0000313" key="17">
    <source>
        <dbReference type="EMBL" id="PPK64267.1"/>
    </source>
</evidence>
<dbReference type="GO" id="GO:0046872">
    <property type="term" value="F:metal ion binding"/>
    <property type="evidence" value="ECO:0007669"/>
    <property type="project" value="UniProtKB-KW"/>
</dbReference>
<comment type="pathway">
    <text evidence="4 16">Cofactor biosynthesis; coenzyme A biosynthesis; CoA from (R)-pantothenate: step 1/5.</text>
</comment>
<feature type="binding site" evidence="16">
    <location>
        <position position="123"/>
    </location>
    <ligand>
        <name>K(+)</name>
        <dbReference type="ChEBI" id="CHEBI:29103"/>
    </ligand>
</feature>
<name>A0A2S6GGC0_9GAMM</name>
<dbReference type="HAMAP" id="MF_01274">
    <property type="entry name" value="Pantothen_kinase_3"/>
    <property type="match status" value="1"/>
</dbReference>
<dbReference type="Gene3D" id="3.30.420.40">
    <property type="match status" value="2"/>
</dbReference>
<reference evidence="17 18" key="1">
    <citation type="submission" date="2018-02" db="EMBL/GenBank/DDBJ databases">
        <title>Subsurface microbial communities from deep shales in Ohio and West Virginia, USA.</title>
        <authorList>
            <person name="Wrighton K."/>
        </authorList>
    </citation>
    <scope>NUCLEOTIDE SEQUENCE [LARGE SCALE GENOMIC DNA]</scope>
    <source>
        <strain evidence="17 18">OWC-G53F</strain>
    </source>
</reference>
<feature type="binding site" evidence="16">
    <location>
        <position position="94"/>
    </location>
    <ligand>
        <name>substrate</name>
    </ligand>
</feature>
<evidence type="ECO:0000256" key="16">
    <source>
        <dbReference type="HAMAP-Rule" id="MF_01274"/>
    </source>
</evidence>
<evidence type="ECO:0000256" key="8">
    <source>
        <dbReference type="ARBA" id="ARBA00022679"/>
    </source>
</evidence>
<dbReference type="RefSeq" id="WP_104425397.1">
    <property type="nucleotide sequence ID" value="NZ_PTIY01000027.1"/>
</dbReference>